<evidence type="ECO:0000256" key="1">
    <source>
        <dbReference type="SAM" id="Phobius"/>
    </source>
</evidence>
<dbReference type="EMBL" id="WVIE01000007">
    <property type="protein sequence ID" value="NDJ17288.1"/>
    <property type="molecule type" value="Genomic_DNA"/>
</dbReference>
<dbReference type="AlphaFoldDB" id="A0A8J7Z374"/>
<comment type="caution">
    <text evidence="2">The sequence shown here is derived from an EMBL/GenBank/DDBJ whole genome shotgun (WGS) entry which is preliminary data.</text>
</comment>
<proteinExistence type="predicted"/>
<gene>
    <name evidence="2" type="ORF">GS601_08285</name>
</gene>
<keyword evidence="3" id="KW-1185">Reference proteome</keyword>
<dbReference type="RefSeq" id="WP_162422783.1">
    <property type="nucleotide sequence ID" value="NZ_WVIE01000007.1"/>
</dbReference>
<dbReference type="Proteomes" id="UP000646053">
    <property type="component" value="Unassembled WGS sequence"/>
</dbReference>
<evidence type="ECO:0000313" key="3">
    <source>
        <dbReference type="Proteomes" id="UP000646053"/>
    </source>
</evidence>
<feature type="transmembrane region" description="Helical" evidence="1">
    <location>
        <begin position="20"/>
        <end position="43"/>
    </location>
</feature>
<sequence length="350" mass="38614">MLQFVKRLLSHLQGETLKLFGLAGILLLIWGTLAPIGTLVWWVSQSAESLGLKEEEEQKRLRSSNSASQGATGSANSKAANSKIDCYIVYLSGVGDFSTDQLLSGEKFFLDQLEQLHPNCVTVRDVFPYSAANESLGGQRLLAPLWEAIEEADGWLKNADVLIKIRNLWRFAIAADDRYGEVYGRGIATAIVDRMNAVHPVSSSPRQPINLILLGTSGGVQVALGAVPYLHDRLPARLTVVSLGGTFDGEAGFETADEVYQLKGDNDWVPILPRVVFASRWRWTIGSPFNQARQQGRYHFLESGPHEHDGDQGYFGVENINGTETTYVGLTLQKVNQLPIWSRNEKTTTP</sequence>
<keyword evidence="1" id="KW-0472">Membrane</keyword>
<evidence type="ECO:0000313" key="2">
    <source>
        <dbReference type="EMBL" id="NDJ17288.1"/>
    </source>
</evidence>
<name>A0A8J7Z374_9CYAN</name>
<protein>
    <submittedName>
        <fullName evidence="2">Uncharacterized protein</fullName>
    </submittedName>
</protein>
<organism evidence="2 3">
    <name type="scientific">Myxacorys almedinensis A</name>
    <dbReference type="NCBI Taxonomy" id="2690445"/>
    <lineage>
        <taxon>Bacteria</taxon>
        <taxon>Bacillati</taxon>
        <taxon>Cyanobacteriota</taxon>
        <taxon>Cyanophyceae</taxon>
        <taxon>Leptolyngbyales</taxon>
        <taxon>Leptolyngbyaceae</taxon>
        <taxon>Myxacorys</taxon>
        <taxon>Myxacorys almedinensis</taxon>
    </lineage>
</organism>
<keyword evidence="1" id="KW-1133">Transmembrane helix</keyword>
<reference evidence="2" key="1">
    <citation type="submission" date="2019-12" db="EMBL/GenBank/DDBJ databases">
        <title>High-Quality draft genome sequences of three cyanobacteria isolated from the limestone walls of the Old Cathedral of Coimbra.</title>
        <authorList>
            <person name="Tiago I."/>
            <person name="Soares F."/>
            <person name="Portugal A."/>
        </authorList>
    </citation>
    <scope>NUCLEOTIDE SEQUENCE</scope>
    <source>
        <strain evidence="2">A</strain>
    </source>
</reference>
<accession>A0A8J7Z374</accession>
<keyword evidence="1" id="KW-0812">Transmembrane</keyword>